<proteinExistence type="predicted"/>
<sequence>MDFRTPSELTGPNIESRNATVSSHREDQPHEPTQDIVVIKTNATASSAEPQLCSEEHPVQQSVLSSTCAAPVDTWVMKSSLSSVLEDNKALLSSLLKEFQKLNDNLERIAQVLDNEHAGQPIPEPNTGTVVPNLTASAESSKPVDPGHEPPQIDHISEHVSQNQGERPADGEDIDRANNSGVSRSEPEQLLESTVAWRLTHSTQEEFDHLRDRLISGLRSGLRLGSCLSIELPDDLAGRQARLRSAWPGFATCRDLWAKYSHHSKASFFHPLHPYDSLNVGLITCMFLRLFGPAIEDGGQPPIIYVMGLLRSYFLNATHEWHFRTATSWFWLLKGLPSYVTFGFSVRGFRLLRKVHDYNSLHPESSILGMQLQRQPGQQVNIQWPQGEGQQPNVVETRDCFLMVVYSAGPFSTILRLNDDPLPMEGIAVSLVPPFAGVLMGIAQDIVGQCVRNWIALMDEIDERFGTNDYAIDVWQIVEVSNDQALNDLMYDDLNLSRSKSYFTLLQHLRIYRQWAQNTRRDLEVWNQMTLERIQRICVEWNSPWKVTDSQRNELSQDWQKRVDTMKVKLDHVLQRIKQKEEDIVVLREGLFTATAIREARQGTLLNRYVFVFTVVTVIYLPLTFVTGFFGMNNLDKTSLLLSLTPFAIMLVPVALGTYALTIGTLWWYANYRKPTASRSNNHPKLGASSSEPQKKQTRGSSSRPETAAKRTGVWRRRKPETTDPNTVV</sequence>
<dbReference type="InterPro" id="IPR045863">
    <property type="entry name" value="CorA_TM1_TM2"/>
</dbReference>
<dbReference type="AlphaFoldDB" id="A0AAV9N0Z8"/>
<feature type="region of interest" description="Disordered" evidence="6">
    <location>
        <begin position="679"/>
        <end position="729"/>
    </location>
</feature>
<dbReference type="InterPro" id="IPR002523">
    <property type="entry name" value="MgTranspt_CorA/ZnTranspt_ZntB"/>
</dbReference>
<dbReference type="GO" id="GO:0015095">
    <property type="term" value="F:magnesium ion transmembrane transporter activity"/>
    <property type="evidence" value="ECO:0007669"/>
    <property type="project" value="TreeGrafter"/>
</dbReference>
<feature type="compositionally biased region" description="Polar residues" evidence="6">
    <location>
        <begin position="679"/>
        <end position="692"/>
    </location>
</feature>
<evidence type="ECO:0000256" key="7">
    <source>
        <dbReference type="SAM" id="Phobius"/>
    </source>
</evidence>
<feature type="region of interest" description="Disordered" evidence="6">
    <location>
        <begin position="117"/>
        <end position="189"/>
    </location>
</feature>
<keyword evidence="3 7" id="KW-1133">Transmembrane helix</keyword>
<keyword evidence="4 7" id="KW-0472">Membrane</keyword>
<evidence type="ECO:0000256" key="6">
    <source>
        <dbReference type="SAM" id="MobiDB-lite"/>
    </source>
</evidence>
<evidence type="ECO:0000256" key="5">
    <source>
        <dbReference type="SAM" id="Coils"/>
    </source>
</evidence>
<evidence type="ECO:0000313" key="9">
    <source>
        <dbReference type="Proteomes" id="UP001358417"/>
    </source>
</evidence>
<keyword evidence="2 7" id="KW-0812">Transmembrane</keyword>
<comment type="subcellular location">
    <subcellularLocation>
        <location evidence="1">Cell membrane</location>
        <topology evidence="1">Multi-pass membrane protein</topology>
    </subcellularLocation>
</comment>
<dbReference type="GO" id="GO:0050897">
    <property type="term" value="F:cobalt ion binding"/>
    <property type="evidence" value="ECO:0007669"/>
    <property type="project" value="TreeGrafter"/>
</dbReference>
<accession>A0AAV9N0Z8</accession>
<evidence type="ECO:0000313" key="8">
    <source>
        <dbReference type="EMBL" id="KAK5047236.1"/>
    </source>
</evidence>
<dbReference type="Gene3D" id="1.20.58.340">
    <property type="entry name" value="Magnesium transport protein CorA, transmembrane region"/>
    <property type="match status" value="1"/>
</dbReference>
<dbReference type="PANTHER" id="PTHR46494:SF1">
    <property type="entry name" value="CORA FAMILY METAL ION TRANSPORTER (EUROFUNG)"/>
    <property type="match status" value="1"/>
</dbReference>
<comment type="caution">
    <text evidence="8">The sequence shown here is derived from an EMBL/GenBank/DDBJ whole genome shotgun (WGS) entry which is preliminary data.</text>
</comment>
<feature type="coiled-coil region" evidence="5">
    <location>
        <begin position="85"/>
        <end position="116"/>
    </location>
</feature>
<keyword evidence="9" id="KW-1185">Reference proteome</keyword>
<evidence type="ECO:0000256" key="3">
    <source>
        <dbReference type="ARBA" id="ARBA00022989"/>
    </source>
</evidence>
<gene>
    <name evidence="8" type="ORF">LTR84_006758</name>
</gene>
<reference evidence="8 9" key="1">
    <citation type="submission" date="2023-08" db="EMBL/GenBank/DDBJ databases">
        <title>Black Yeasts Isolated from many extreme environments.</title>
        <authorList>
            <person name="Coleine C."/>
            <person name="Stajich J.E."/>
            <person name="Selbmann L."/>
        </authorList>
    </citation>
    <scope>NUCLEOTIDE SEQUENCE [LARGE SCALE GENOMIC DNA]</scope>
    <source>
        <strain evidence="8 9">CCFEE 5792</strain>
    </source>
</reference>
<dbReference type="GeneID" id="89974927"/>
<feature type="compositionally biased region" description="Basic and acidic residues" evidence="6">
    <location>
        <begin position="167"/>
        <end position="176"/>
    </location>
</feature>
<protein>
    <submittedName>
        <fullName evidence="8">Uncharacterized protein</fullName>
    </submittedName>
</protein>
<evidence type="ECO:0000256" key="4">
    <source>
        <dbReference type="ARBA" id="ARBA00023136"/>
    </source>
</evidence>
<evidence type="ECO:0000256" key="1">
    <source>
        <dbReference type="ARBA" id="ARBA00004651"/>
    </source>
</evidence>
<dbReference type="Proteomes" id="UP001358417">
    <property type="component" value="Unassembled WGS sequence"/>
</dbReference>
<feature type="transmembrane region" description="Helical" evidence="7">
    <location>
        <begin position="644"/>
        <end position="670"/>
    </location>
</feature>
<dbReference type="PANTHER" id="PTHR46494">
    <property type="entry name" value="CORA FAMILY METAL ION TRANSPORTER (EUROFUNG)"/>
    <property type="match status" value="1"/>
</dbReference>
<evidence type="ECO:0000256" key="2">
    <source>
        <dbReference type="ARBA" id="ARBA00022692"/>
    </source>
</evidence>
<feature type="compositionally biased region" description="Basic and acidic residues" evidence="6">
    <location>
        <begin position="23"/>
        <end position="33"/>
    </location>
</feature>
<keyword evidence="5" id="KW-0175">Coiled coil</keyword>
<feature type="compositionally biased region" description="Polar residues" evidence="6">
    <location>
        <begin position="7"/>
        <end position="22"/>
    </location>
</feature>
<name>A0AAV9N0Z8_9EURO</name>
<dbReference type="GO" id="GO:0005886">
    <property type="term" value="C:plasma membrane"/>
    <property type="evidence" value="ECO:0007669"/>
    <property type="project" value="UniProtKB-SubCell"/>
</dbReference>
<dbReference type="GO" id="GO:0015087">
    <property type="term" value="F:cobalt ion transmembrane transporter activity"/>
    <property type="evidence" value="ECO:0007669"/>
    <property type="project" value="TreeGrafter"/>
</dbReference>
<feature type="region of interest" description="Disordered" evidence="6">
    <location>
        <begin position="1"/>
        <end position="35"/>
    </location>
</feature>
<dbReference type="RefSeq" id="XP_064702798.1">
    <property type="nucleotide sequence ID" value="XM_064850316.1"/>
</dbReference>
<organism evidence="8 9">
    <name type="scientific">Exophiala bonariae</name>
    <dbReference type="NCBI Taxonomy" id="1690606"/>
    <lineage>
        <taxon>Eukaryota</taxon>
        <taxon>Fungi</taxon>
        <taxon>Dikarya</taxon>
        <taxon>Ascomycota</taxon>
        <taxon>Pezizomycotina</taxon>
        <taxon>Eurotiomycetes</taxon>
        <taxon>Chaetothyriomycetidae</taxon>
        <taxon>Chaetothyriales</taxon>
        <taxon>Herpotrichiellaceae</taxon>
        <taxon>Exophiala</taxon>
    </lineage>
</organism>
<feature type="transmembrane region" description="Helical" evidence="7">
    <location>
        <begin position="609"/>
        <end position="632"/>
    </location>
</feature>
<feature type="compositionally biased region" description="Polar residues" evidence="6">
    <location>
        <begin position="126"/>
        <end position="140"/>
    </location>
</feature>
<feature type="compositionally biased region" description="Basic and acidic residues" evidence="6">
    <location>
        <begin position="145"/>
        <end position="158"/>
    </location>
</feature>
<dbReference type="Pfam" id="PF01544">
    <property type="entry name" value="CorA"/>
    <property type="match status" value="1"/>
</dbReference>
<dbReference type="EMBL" id="JAVRRD010000026">
    <property type="protein sequence ID" value="KAK5047236.1"/>
    <property type="molecule type" value="Genomic_DNA"/>
</dbReference>
<dbReference type="SUPFAM" id="SSF144083">
    <property type="entry name" value="Magnesium transport protein CorA, transmembrane region"/>
    <property type="match status" value="1"/>
</dbReference>
<dbReference type="GO" id="GO:0000287">
    <property type="term" value="F:magnesium ion binding"/>
    <property type="evidence" value="ECO:0007669"/>
    <property type="project" value="TreeGrafter"/>
</dbReference>